<comment type="caution">
    <text evidence="2">The sequence shown here is derived from an EMBL/GenBank/DDBJ whole genome shotgun (WGS) entry which is preliminary data.</text>
</comment>
<name>T0FET9_9LEPT</name>
<organism evidence="2 3">
    <name type="scientific">Leptospira noguchii serovar Panama str. CZ214</name>
    <dbReference type="NCBI Taxonomy" id="1001595"/>
    <lineage>
        <taxon>Bacteria</taxon>
        <taxon>Pseudomonadati</taxon>
        <taxon>Spirochaetota</taxon>
        <taxon>Spirochaetia</taxon>
        <taxon>Leptospirales</taxon>
        <taxon>Leptospiraceae</taxon>
        <taxon>Leptospira</taxon>
    </lineage>
</organism>
<evidence type="ECO:0000313" key="3">
    <source>
        <dbReference type="Proteomes" id="UP000015442"/>
    </source>
</evidence>
<feature type="domain" description="FRG" evidence="1">
    <location>
        <begin position="37"/>
        <end position="186"/>
    </location>
</feature>
<dbReference type="EMBL" id="AKWY02000020">
    <property type="protein sequence ID" value="EQA71728.1"/>
    <property type="molecule type" value="Genomic_DNA"/>
</dbReference>
<accession>T0FET9</accession>
<dbReference type="Pfam" id="PF08867">
    <property type="entry name" value="FRG"/>
    <property type="match status" value="1"/>
</dbReference>
<dbReference type="SMART" id="SM00901">
    <property type="entry name" value="FRG"/>
    <property type="match status" value="1"/>
</dbReference>
<sequence length="324" mass="37874">MLYLYVSPISMKTIDLTTIEEVFSELSPANIRWDEPFLSKYIFRGQANESWQLIPKAIRKGTKFYTDDRTRKGVPLNQRTVRDQIELEFNLIYQFIEYSNLSGLYTPNDHSVLKEVEFTNFIDYLNQLGRGTIPWPAKEYHPILAMAQHYNLPTCLLDFTLNPFVALYFGAKSSLQLRRYNDSKFSVYAVNVDLPMLTIGDHKAWWPEEKELFASQMKSRTRYQFIQSTSYSNQNQTAQKGVFLGLIRENRNPNGSVEILSVENYINPVEKDDEFILKFNIEKKIAGRILKILSKYSIDALHLFPGLYGISEFIKEKELWAPKW</sequence>
<proteinExistence type="predicted"/>
<dbReference type="AlphaFoldDB" id="T0FET9"/>
<evidence type="ECO:0000259" key="1">
    <source>
        <dbReference type="SMART" id="SM00901"/>
    </source>
</evidence>
<reference evidence="2 3" key="1">
    <citation type="submission" date="2013-05" db="EMBL/GenBank/DDBJ databases">
        <authorList>
            <person name="Harkins D.M."/>
            <person name="Durkin A.S."/>
            <person name="Brinkac L.M."/>
            <person name="Haft D.H."/>
            <person name="Selengut J.D."/>
            <person name="Sanka R."/>
            <person name="DePew J."/>
            <person name="Purushe J."/>
            <person name="Hartskeerl R.A."/>
            <person name="Ahmed A."/>
            <person name="van der Linden H."/>
            <person name="Goris M.G.A."/>
            <person name="Vinetz J.M."/>
            <person name="Sutton G.G."/>
            <person name="Nierman W.C."/>
            <person name="Fouts D.E."/>
        </authorList>
    </citation>
    <scope>NUCLEOTIDE SEQUENCE [LARGE SCALE GENOMIC DNA]</scope>
    <source>
        <strain evidence="2 3">CZ214</strain>
    </source>
</reference>
<gene>
    <name evidence="2" type="ORF">LEP1GSC059_0848</name>
</gene>
<evidence type="ECO:0000313" key="2">
    <source>
        <dbReference type="EMBL" id="EQA71728.1"/>
    </source>
</evidence>
<dbReference type="InterPro" id="IPR014966">
    <property type="entry name" value="FRG-dom"/>
</dbReference>
<protein>
    <submittedName>
        <fullName evidence="2">FRG domain protein</fullName>
    </submittedName>
</protein>
<dbReference type="Proteomes" id="UP000015442">
    <property type="component" value="Unassembled WGS sequence"/>
</dbReference>